<dbReference type="PANTHER" id="PTHR19879:SF1">
    <property type="entry name" value="CANNONBALL-RELATED"/>
    <property type="match status" value="1"/>
</dbReference>
<dbReference type="GO" id="GO:0005634">
    <property type="term" value="C:nucleus"/>
    <property type="evidence" value="ECO:0007669"/>
    <property type="project" value="UniProtKB-SubCell"/>
</dbReference>
<sequence>MDSEILEKPLNSESLQQILTFLKRNGLTEAEEVLSREAAVVLRLSKEPVDGLESGNDSVVHEFGALLSHVGASFDNFRSEFSALLFPIFAHLYIQLILDGSSVIAAKLAEKYAKSVPSYYEEQTNQLIRITNHGQAANHPLVHALTKNQFVVKLSKSAIKQLEPLLARHQIIKDVIRDHFLIEPVDGSRSKVAIEANMGGILGQISKLERKHKMFYGTMKEDLSTQLGIDKKRLKGKDKSDGKKKDANGPAPDRIPLPTITDKRLLSKDGGKKVRISIDSPPSVCLYTVLNGHGGVTAAEFSEDSTMIAAGYGNSDIQVSMLKT</sequence>
<feature type="domain" description="TFIID subunit TAF5 NTD2" evidence="4">
    <location>
        <begin position="55"/>
        <end position="170"/>
    </location>
</feature>
<organism evidence="5 6">
    <name type="scientific">Gnathostoma spinigerum</name>
    <dbReference type="NCBI Taxonomy" id="75299"/>
    <lineage>
        <taxon>Eukaryota</taxon>
        <taxon>Metazoa</taxon>
        <taxon>Ecdysozoa</taxon>
        <taxon>Nematoda</taxon>
        <taxon>Chromadorea</taxon>
        <taxon>Rhabditida</taxon>
        <taxon>Spirurina</taxon>
        <taxon>Gnathostomatomorpha</taxon>
        <taxon>Gnathostomatoidea</taxon>
        <taxon>Gnathostomatidae</taxon>
        <taxon>Gnathostoma</taxon>
    </lineage>
</organism>
<dbReference type="Proteomes" id="UP001608902">
    <property type="component" value="Unassembled WGS sequence"/>
</dbReference>
<dbReference type="PROSITE" id="PS50896">
    <property type="entry name" value="LISH"/>
    <property type="match status" value="1"/>
</dbReference>
<gene>
    <name evidence="5" type="ORF">AB6A40_000060</name>
</gene>
<dbReference type="CDD" id="cd08044">
    <property type="entry name" value="TAF5_NTD2"/>
    <property type="match status" value="1"/>
</dbReference>
<evidence type="ECO:0000256" key="1">
    <source>
        <dbReference type="ARBA" id="ARBA00004123"/>
    </source>
</evidence>
<reference evidence="5 6" key="1">
    <citation type="submission" date="2024-08" db="EMBL/GenBank/DDBJ databases">
        <title>Gnathostoma spinigerum genome.</title>
        <authorList>
            <person name="Gonzalez-Bertolin B."/>
            <person name="Monzon S."/>
            <person name="Zaballos A."/>
            <person name="Jimenez P."/>
            <person name="Dekumyoy P."/>
            <person name="Varona S."/>
            <person name="Cuesta I."/>
            <person name="Sumanam S."/>
            <person name="Adisakwattana P."/>
            <person name="Gasser R.B."/>
            <person name="Hernandez-Gonzalez A."/>
            <person name="Young N.D."/>
            <person name="Perteguer M.J."/>
        </authorList>
    </citation>
    <scope>NUCLEOTIDE SEQUENCE [LARGE SCALE GENOMIC DNA]</scope>
    <source>
        <strain evidence="5">AL3</strain>
        <tissue evidence="5">Liver</tissue>
    </source>
</reference>
<proteinExistence type="predicted"/>
<comment type="subcellular location">
    <subcellularLocation>
        <location evidence="1">Nucleus</location>
    </subcellularLocation>
</comment>
<evidence type="ECO:0000313" key="6">
    <source>
        <dbReference type="Proteomes" id="UP001608902"/>
    </source>
</evidence>
<comment type="caution">
    <text evidence="5">The sequence shown here is derived from an EMBL/GenBank/DDBJ whole genome shotgun (WGS) entry which is preliminary data.</text>
</comment>
<dbReference type="Gene3D" id="1.25.40.500">
    <property type="entry name" value="TFIID subunit TAF5, NTD2 domain"/>
    <property type="match status" value="1"/>
</dbReference>
<keyword evidence="2" id="KW-0539">Nucleus</keyword>
<evidence type="ECO:0000313" key="5">
    <source>
        <dbReference type="EMBL" id="MFH4973351.1"/>
    </source>
</evidence>
<evidence type="ECO:0000259" key="4">
    <source>
        <dbReference type="Pfam" id="PF04494"/>
    </source>
</evidence>
<dbReference type="InterPro" id="IPR007582">
    <property type="entry name" value="TFIID_NTD2"/>
</dbReference>
<dbReference type="InterPro" id="IPR006594">
    <property type="entry name" value="LisH"/>
</dbReference>
<dbReference type="EMBL" id="JBGFUD010000012">
    <property type="protein sequence ID" value="MFH4973351.1"/>
    <property type="molecule type" value="Genomic_DNA"/>
</dbReference>
<dbReference type="SMART" id="SM00667">
    <property type="entry name" value="LisH"/>
    <property type="match status" value="1"/>
</dbReference>
<dbReference type="SUPFAM" id="SSF160897">
    <property type="entry name" value="Taf5 N-terminal domain-like"/>
    <property type="match status" value="1"/>
</dbReference>
<feature type="compositionally biased region" description="Basic and acidic residues" evidence="3">
    <location>
        <begin position="237"/>
        <end position="247"/>
    </location>
</feature>
<dbReference type="PANTHER" id="PTHR19879">
    <property type="entry name" value="TRANSCRIPTION INITIATION FACTOR TFIID"/>
    <property type="match status" value="1"/>
</dbReference>
<protein>
    <recommendedName>
        <fullName evidence="4">TFIID subunit TAF5 NTD2 domain-containing protein</fullName>
    </recommendedName>
</protein>
<dbReference type="InterPro" id="IPR037264">
    <property type="entry name" value="TFIID_NTD2_sf"/>
</dbReference>
<name>A0ABD6E3B0_9BILA</name>
<keyword evidence="6" id="KW-1185">Reference proteome</keyword>
<dbReference type="Pfam" id="PF04494">
    <property type="entry name" value="TFIID_NTD2"/>
    <property type="match status" value="1"/>
</dbReference>
<dbReference type="AlphaFoldDB" id="A0ABD6E3B0"/>
<evidence type="ECO:0000256" key="2">
    <source>
        <dbReference type="ARBA" id="ARBA00023242"/>
    </source>
</evidence>
<feature type="region of interest" description="Disordered" evidence="3">
    <location>
        <begin position="230"/>
        <end position="258"/>
    </location>
</feature>
<evidence type="ECO:0000256" key="3">
    <source>
        <dbReference type="SAM" id="MobiDB-lite"/>
    </source>
</evidence>
<accession>A0ABD6E3B0</accession>